<reference evidence="1" key="1">
    <citation type="submission" date="2021-06" db="EMBL/GenBank/DDBJ databases">
        <authorList>
            <person name="Gannon L."/>
            <person name="Redgwell R T."/>
            <person name="Michniewski S."/>
            <person name="Harrison D C."/>
            <person name="Millard A."/>
        </authorList>
    </citation>
    <scope>NUCLEOTIDE SEQUENCE</scope>
</reference>
<organism evidence="1">
    <name type="scientific">uncultured marine phage</name>
    <dbReference type="NCBI Taxonomy" id="707152"/>
    <lineage>
        <taxon>Viruses</taxon>
        <taxon>environmental samples</taxon>
    </lineage>
</organism>
<evidence type="ECO:0000313" key="1">
    <source>
        <dbReference type="EMBL" id="CAG7580759.1"/>
    </source>
</evidence>
<gene>
    <name evidence="1" type="ORF">SLAVMIC_00546</name>
</gene>
<proteinExistence type="predicted"/>
<accession>A0A8D9C940</accession>
<protein>
    <submittedName>
        <fullName evidence="1">Putative chorismate mutase-like protein</fullName>
    </submittedName>
</protein>
<dbReference type="EMBL" id="OU342829">
    <property type="protein sequence ID" value="CAG7580759.1"/>
    <property type="molecule type" value="Genomic_DNA"/>
</dbReference>
<name>A0A8D9C940_9VIRU</name>
<sequence>MKNLKTYNLFLESLLNDKTPSRPNPNNVKSEHGLVVPDLWFGEAIKLIKRDCKPFLEELDKNPNLLSERFLMRGVQKVWENDEMLPELRYESTSPSKSKFYRNTWRYRIAYKEVRQDREPRDTAYGVSDAFDEEFEKKFNISPRMKGVFTTGNENTASQYGQPFLVFPIGEYKYVWSPTVKDLFNKVDGNYWYRYLDFPEGAVDEFMELEEGSDVQGEYGIDWYKEGMSEEEINNHLSEDARNQVESIVSEYKDTDLEDGIKSGNEITFVCDSYYIVTFHQKIVDEFYRRS</sequence>